<feature type="compositionally biased region" description="Basic and acidic residues" evidence="1">
    <location>
        <begin position="390"/>
        <end position="399"/>
    </location>
</feature>
<proteinExistence type="predicted"/>
<feature type="compositionally biased region" description="Polar residues" evidence="1">
    <location>
        <begin position="1"/>
        <end position="11"/>
    </location>
</feature>
<protein>
    <submittedName>
        <fullName evidence="2">Uncharacterized protein</fullName>
    </submittedName>
</protein>
<accession>A0A3N4IIU5</accession>
<feature type="compositionally biased region" description="Basic residues" evidence="1">
    <location>
        <begin position="76"/>
        <end position="87"/>
    </location>
</feature>
<sequence length="399" mass="44407">MGRSSFTTRPSANPHHPQQPPPTKFTQIPRPFVPLFDKTNQNTTSLSDSPPTVDAQLSLSGSESSSQSPSPEPDKHRRGIPYHRRKQSQPQTRQPTPGNKRESASRELLRSLIEEACPTLGRVSHVALTDSGSTGCGYRWVFKGYEFPRRQKGDVKTLSVFTISEHEELAEAIRDGTLGVELAEDDEVGRVSDRASDESETEEDEDEADPQNVTESDSSGSESGSPSKRKRRSRQQFYQAGAFPRAMASKEAIRQHLKNTLGIMLPLELIYLHRSRNRSLGYGWKFSANYSRFPADCKGKDRTVKSIQLFTKQEHAELQAALEKGWLRAAKVNEIDKNSGSEGSSESDRQEDSDVEDDGSSHSRHSSENEQSSSEEASDEEEGANMSHPLIDHTHLSIT</sequence>
<keyword evidence="3" id="KW-1185">Reference proteome</keyword>
<name>A0A3N4IIU5_ASCIM</name>
<feature type="compositionally biased region" description="Polar residues" evidence="1">
    <location>
        <begin position="88"/>
        <end position="97"/>
    </location>
</feature>
<feature type="compositionally biased region" description="Low complexity" evidence="1">
    <location>
        <begin position="215"/>
        <end position="226"/>
    </location>
</feature>
<reference evidence="2 3" key="1">
    <citation type="journal article" date="2018" name="Nat. Ecol. Evol.">
        <title>Pezizomycetes genomes reveal the molecular basis of ectomycorrhizal truffle lifestyle.</title>
        <authorList>
            <person name="Murat C."/>
            <person name="Payen T."/>
            <person name="Noel B."/>
            <person name="Kuo A."/>
            <person name="Morin E."/>
            <person name="Chen J."/>
            <person name="Kohler A."/>
            <person name="Krizsan K."/>
            <person name="Balestrini R."/>
            <person name="Da Silva C."/>
            <person name="Montanini B."/>
            <person name="Hainaut M."/>
            <person name="Levati E."/>
            <person name="Barry K.W."/>
            <person name="Belfiori B."/>
            <person name="Cichocki N."/>
            <person name="Clum A."/>
            <person name="Dockter R.B."/>
            <person name="Fauchery L."/>
            <person name="Guy J."/>
            <person name="Iotti M."/>
            <person name="Le Tacon F."/>
            <person name="Lindquist E.A."/>
            <person name="Lipzen A."/>
            <person name="Malagnac F."/>
            <person name="Mello A."/>
            <person name="Molinier V."/>
            <person name="Miyauchi S."/>
            <person name="Poulain J."/>
            <person name="Riccioni C."/>
            <person name="Rubini A."/>
            <person name="Sitrit Y."/>
            <person name="Splivallo R."/>
            <person name="Traeger S."/>
            <person name="Wang M."/>
            <person name="Zifcakova L."/>
            <person name="Wipf D."/>
            <person name="Zambonelli A."/>
            <person name="Paolocci F."/>
            <person name="Nowrousian M."/>
            <person name="Ottonello S."/>
            <person name="Baldrian P."/>
            <person name="Spatafora J.W."/>
            <person name="Henrissat B."/>
            <person name="Nagy L.G."/>
            <person name="Aury J.M."/>
            <person name="Wincker P."/>
            <person name="Grigoriev I.V."/>
            <person name="Bonfante P."/>
            <person name="Martin F.M."/>
        </authorList>
    </citation>
    <scope>NUCLEOTIDE SEQUENCE [LARGE SCALE GENOMIC DNA]</scope>
    <source>
        <strain evidence="2 3">RN42</strain>
    </source>
</reference>
<evidence type="ECO:0000313" key="3">
    <source>
        <dbReference type="Proteomes" id="UP000275078"/>
    </source>
</evidence>
<evidence type="ECO:0000256" key="1">
    <source>
        <dbReference type="SAM" id="MobiDB-lite"/>
    </source>
</evidence>
<dbReference type="EMBL" id="ML119661">
    <property type="protein sequence ID" value="RPA84091.1"/>
    <property type="molecule type" value="Genomic_DNA"/>
</dbReference>
<evidence type="ECO:0000313" key="2">
    <source>
        <dbReference type="EMBL" id="RPA84091.1"/>
    </source>
</evidence>
<feature type="region of interest" description="Disordered" evidence="1">
    <location>
        <begin position="337"/>
        <end position="399"/>
    </location>
</feature>
<feature type="compositionally biased region" description="Low complexity" evidence="1">
    <location>
        <begin position="56"/>
        <end position="69"/>
    </location>
</feature>
<feature type="region of interest" description="Disordered" evidence="1">
    <location>
        <begin position="177"/>
        <end position="235"/>
    </location>
</feature>
<dbReference type="Proteomes" id="UP000275078">
    <property type="component" value="Unassembled WGS sequence"/>
</dbReference>
<feature type="compositionally biased region" description="Basic and acidic residues" evidence="1">
    <location>
        <begin position="188"/>
        <end position="197"/>
    </location>
</feature>
<feature type="compositionally biased region" description="Acidic residues" evidence="1">
    <location>
        <begin position="198"/>
        <end position="209"/>
    </location>
</feature>
<feature type="compositionally biased region" description="Polar residues" evidence="1">
    <location>
        <begin position="38"/>
        <end position="50"/>
    </location>
</feature>
<gene>
    <name evidence="2" type="ORF">BJ508DRAFT_324077</name>
</gene>
<feature type="compositionally biased region" description="Basic and acidic residues" evidence="1">
    <location>
        <begin position="359"/>
        <end position="368"/>
    </location>
</feature>
<feature type="region of interest" description="Disordered" evidence="1">
    <location>
        <begin position="1"/>
        <end position="105"/>
    </location>
</feature>
<dbReference type="AlphaFoldDB" id="A0A3N4IIU5"/>
<organism evidence="2 3">
    <name type="scientific">Ascobolus immersus RN42</name>
    <dbReference type="NCBI Taxonomy" id="1160509"/>
    <lineage>
        <taxon>Eukaryota</taxon>
        <taxon>Fungi</taxon>
        <taxon>Dikarya</taxon>
        <taxon>Ascomycota</taxon>
        <taxon>Pezizomycotina</taxon>
        <taxon>Pezizomycetes</taxon>
        <taxon>Pezizales</taxon>
        <taxon>Ascobolaceae</taxon>
        <taxon>Ascobolus</taxon>
    </lineage>
</organism>